<dbReference type="Pfam" id="PF00156">
    <property type="entry name" value="Pribosyltran"/>
    <property type="match status" value="1"/>
</dbReference>
<dbReference type="InterPro" id="IPR000836">
    <property type="entry name" value="PRTase_dom"/>
</dbReference>
<reference evidence="2 3" key="1">
    <citation type="journal article" date="2016" name="Nat. Commun.">
        <title>Thousands of microbial genomes shed light on interconnected biogeochemical processes in an aquifer system.</title>
        <authorList>
            <person name="Anantharaman K."/>
            <person name="Brown C.T."/>
            <person name="Hug L.A."/>
            <person name="Sharon I."/>
            <person name="Castelle C.J."/>
            <person name="Probst A.J."/>
            <person name="Thomas B.C."/>
            <person name="Singh A."/>
            <person name="Wilkins M.J."/>
            <person name="Karaoz U."/>
            <person name="Brodie E.L."/>
            <person name="Williams K.H."/>
            <person name="Hubbard S.S."/>
            <person name="Banfield J.F."/>
        </authorList>
    </citation>
    <scope>NUCLEOTIDE SEQUENCE [LARGE SCALE GENOMIC DNA]</scope>
</reference>
<comment type="caution">
    <text evidence="2">The sequence shown here is derived from an EMBL/GenBank/DDBJ whole genome shotgun (WGS) entry which is preliminary data.</text>
</comment>
<dbReference type="Proteomes" id="UP000176317">
    <property type="component" value="Unassembled WGS sequence"/>
</dbReference>
<dbReference type="CDD" id="cd06223">
    <property type="entry name" value="PRTases_typeI"/>
    <property type="match status" value="1"/>
</dbReference>
<dbReference type="InterPro" id="IPR029057">
    <property type="entry name" value="PRTase-like"/>
</dbReference>
<name>A0A1F5G2Z1_9BACT</name>
<feature type="domain" description="Phosphoribosyltransferase" evidence="1">
    <location>
        <begin position="9"/>
        <end position="196"/>
    </location>
</feature>
<protein>
    <recommendedName>
        <fullName evidence="1">Phosphoribosyltransferase domain-containing protein</fullName>
    </recommendedName>
</protein>
<accession>A0A1F5G2Z1</accession>
<gene>
    <name evidence="2" type="ORF">A2164_00605</name>
</gene>
<organism evidence="2 3">
    <name type="scientific">Candidatus Curtissbacteria bacterium RBG_13_35_7</name>
    <dbReference type="NCBI Taxonomy" id="1797705"/>
    <lineage>
        <taxon>Bacteria</taxon>
        <taxon>Candidatus Curtissiibacteriota</taxon>
    </lineage>
</organism>
<dbReference type="AlphaFoldDB" id="A0A1F5G2Z1"/>
<dbReference type="Gene3D" id="3.40.50.2020">
    <property type="match status" value="1"/>
</dbReference>
<proteinExistence type="predicted"/>
<dbReference type="SUPFAM" id="SSF53271">
    <property type="entry name" value="PRTase-like"/>
    <property type="match status" value="1"/>
</dbReference>
<dbReference type="Gene3D" id="3.30.1310.20">
    <property type="entry name" value="PRTase-like"/>
    <property type="match status" value="1"/>
</dbReference>
<evidence type="ECO:0000313" key="2">
    <source>
        <dbReference type="EMBL" id="OGD86243.1"/>
    </source>
</evidence>
<sequence>MIFKNRRQAGRLLAKKIARLKLNSRNGLIVAIPRGGVLVGDEISQKLKIPLSVLVVKKLGAPDNNELAIGATASFGKPVLDQWLIKDLKVSADYLKKEILKKKKEARSREKFLNVEILPEKYCGRNIIVVDDGLATGQTAKMAAKILSQFKIGRLILAIPCAAPTVVESIKSDYDEVICFEESADFYAVGQFYLDFRPVEDDDVKEILDNN</sequence>
<dbReference type="EMBL" id="MFAT01000033">
    <property type="protein sequence ID" value="OGD86243.1"/>
    <property type="molecule type" value="Genomic_DNA"/>
</dbReference>
<evidence type="ECO:0000313" key="3">
    <source>
        <dbReference type="Proteomes" id="UP000176317"/>
    </source>
</evidence>
<evidence type="ECO:0000259" key="1">
    <source>
        <dbReference type="Pfam" id="PF00156"/>
    </source>
</evidence>